<reference evidence="1 3" key="1">
    <citation type="journal article" date="2008" name="Science">
        <title>The Physcomitrella genome reveals evolutionary insights into the conquest of land by plants.</title>
        <authorList>
            <person name="Rensing S."/>
            <person name="Lang D."/>
            <person name="Zimmer A."/>
            <person name="Terry A."/>
            <person name="Salamov A."/>
            <person name="Shapiro H."/>
            <person name="Nishiyama T."/>
            <person name="Perroud P.-F."/>
            <person name="Lindquist E."/>
            <person name="Kamisugi Y."/>
            <person name="Tanahashi T."/>
            <person name="Sakakibara K."/>
            <person name="Fujita T."/>
            <person name="Oishi K."/>
            <person name="Shin-I T."/>
            <person name="Kuroki Y."/>
            <person name="Toyoda A."/>
            <person name="Suzuki Y."/>
            <person name="Hashimoto A."/>
            <person name="Yamaguchi K."/>
            <person name="Sugano A."/>
            <person name="Kohara Y."/>
            <person name="Fujiyama A."/>
            <person name="Anterola A."/>
            <person name="Aoki S."/>
            <person name="Ashton N."/>
            <person name="Barbazuk W.B."/>
            <person name="Barker E."/>
            <person name="Bennetzen J."/>
            <person name="Bezanilla M."/>
            <person name="Blankenship R."/>
            <person name="Cho S.H."/>
            <person name="Dutcher S."/>
            <person name="Estelle M."/>
            <person name="Fawcett J.A."/>
            <person name="Gundlach H."/>
            <person name="Hanada K."/>
            <person name="Heyl A."/>
            <person name="Hicks K.A."/>
            <person name="Hugh J."/>
            <person name="Lohr M."/>
            <person name="Mayer K."/>
            <person name="Melkozernov A."/>
            <person name="Murata T."/>
            <person name="Nelson D."/>
            <person name="Pils B."/>
            <person name="Prigge M."/>
            <person name="Reiss B."/>
            <person name="Renner T."/>
            <person name="Rombauts S."/>
            <person name="Rushton P."/>
            <person name="Sanderfoot A."/>
            <person name="Schween G."/>
            <person name="Shiu S.-H."/>
            <person name="Stueber K."/>
            <person name="Theodoulou F.L."/>
            <person name="Tu H."/>
            <person name="Van de Peer Y."/>
            <person name="Verrier P.J."/>
            <person name="Waters E."/>
            <person name="Wood A."/>
            <person name="Yang L."/>
            <person name="Cove D."/>
            <person name="Cuming A."/>
            <person name="Hasebe M."/>
            <person name="Lucas S."/>
            <person name="Mishler D.B."/>
            <person name="Reski R."/>
            <person name="Grigoriev I."/>
            <person name="Quatrano R.S."/>
            <person name="Boore J.L."/>
        </authorList>
    </citation>
    <scope>NUCLEOTIDE SEQUENCE [LARGE SCALE GENOMIC DNA]</scope>
    <source>
        <strain evidence="2 3">cv. Gransden 2004</strain>
    </source>
</reference>
<dbReference type="EMBL" id="ABEU02000016">
    <property type="protein sequence ID" value="PNR37619.1"/>
    <property type="molecule type" value="Genomic_DNA"/>
</dbReference>
<accession>A0A2K1J7X4</accession>
<reference evidence="1 3" key="2">
    <citation type="journal article" date="2018" name="Plant J.">
        <title>The Physcomitrella patens chromosome-scale assembly reveals moss genome structure and evolution.</title>
        <authorList>
            <person name="Lang D."/>
            <person name="Ullrich K.K."/>
            <person name="Murat F."/>
            <person name="Fuchs J."/>
            <person name="Jenkins J."/>
            <person name="Haas F.B."/>
            <person name="Piednoel M."/>
            <person name="Gundlach H."/>
            <person name="Van Bel M."/>
            <person name="Meyberg R."/>
            <person name="Vives C."/>
            <person name="Morata J."/>
            <person name="Symeonidi A."/>
            <person name="Hiss M."/>
            <person name="Muchero W."/>
            <person name="Kamisugi Y."/>
            <person name="Saleh O."/>
            <person name="Blanc G."/>
            <person name="Decker E.L."/>
            <person name="van Gessel N."/>
            <person name="Grimwood J."/>
            <person name="Hayes R.D."/>
            <person name="Graham S.W."/>
            <person name="Gunter L.E."/>
            <person name="McDaniel S.F."/>
            <person name="Hoernstein S.N.W."/>
            <person name="Larsson A."/>
            <person name="Li F.W."/>
            <person name="Perroud P.F."/>
            <person name="Phillips J."/>
            <person name="Ranjan P."/>
            <person name="Rokshar D.S."/>
            <person name="Rothfels C.J."/>
            <person name="Schneider L."/>
            <person name="Shu S."/>
            <person name="Stevenson D.W."/>
            <person name="Thummler F."/>
            <person name="Tillich M."/>
            <person name="Villarreal Aguilar J.C."/>
            <person name="Widiez T."/>
            <person name="Wong G.K."/>
            <person name="Wymore A."/>
            <person name="Zhang Y."/>
            <person name="Zimmer A.D."/>
            <person name="Quatrano R.S."/>
            <person name="Mayer K.F.X."/>
            <person name="Goodstein D."/>
            <person name="Casacuberta J.M."/>
            <person name="Vandepoele K."/>
            <person name="Reski R."/>
            <person name="Cuming A.C."/>
            <person name="Tuskan G.A."/>
            <person name="Maumus F."/>
            <person name="Salse J."/>
            <person name="Schmutz J."/>
            <person name="Rensing S.A."/>
        </authorList>
    </citation>
    <scope>NUCLEOTIDE SEQUENCE [LARGE SCALE GENOMIC DNA]</scope>
    <source>
        <strain evidence="2 3">cv. Gransden 2004</strain>
    </source>
</reference>
<evidence type="ECO:0000313" key="2">
    <source>
        <dbReference type="EnsemblPlants" id="PAC:32984901.CDS.1"/>
    </source>
</evidence>
<protein>
    <submittedName>
        <fullName evidence="1 2">Uncharacterized protein</fullName>
    </submittedName>
</protein>
<evidence type="ECO:0000313" key="3">
    <source>
        <dbReference type="Proteomes" id="UP000006727"/>
    </source>
</evidence>
<dbReference type="AlphaFoldDB" id="A0A2K1J7X4"/>
<proteinExistence type="predicted"/>
<gene>
    <name evidence="1" type="ORF">PHYPA_020728</name>
</gene>
<dbReference type="PaxDb" id="3218-PP1S439_1V6.1"/>
<evidence type="ECO:0000313" key="1">
    <source>
        <dbReference type="EMBL" id="PNR37619.1"/>
    </source>
</evidence>
<organism evidence="1">
    <name type="scientific">Physcomitrium patens</name>
    <name type="common">Spreading-leaved earth moss</name>
    <name type="synonym">Physcomitrella patens</name>
    <dbReference type="NCBI Taxonomy" id="3218"/>
    <lineage>
        <taxon>Eukaryota</taxon>
        <taxon>Viridiplantae</taxon>
        <taxon>Streptophyta</taxon>
        <taxon>Embryophyta</taxon>
        <taxon>Bryophyta</taxon>
        <taxon>Bryophytina</taxon>
        <taxon>Bryopsida</taxon>
        <taxon>Funariidae</taxon>
        <taxon>Funariales</taxon>
        <taxon>Funariaceae</taxon>
        <taxon>Physcomitrium</taxon>
    </lineage>
</organism>
<dbReference type="Gramene" id="Pp3c16_9711V3.1">
    <property type="protein sequence ID" value="PAC:32984901.CDS.1"/>
    <property type="gene ID" value="Pp3c16_9711"/>
</dbReference>
<dbReference type="Proteomes" id="UP000006727">
    <property type="component" value="Chromosome 16"/>
</dbReference>
<reference evidence="2" key="3">
    <citation type="submission" date="2020-12" db="UniProtKB">
        <authorList>
            <consortium name="EnsemblPlants"/>
        </authorList>
    </citation>
    <scope>IDENTIFICATION</scope>
</reference>
<keyword evidence="3" id="KW-1185">Reference proteome</keyword>
<dbReference type="EnsemblPlants" id="Pp3c16_9711V3.1">
    <property type="protein sequence ID" value="PAC:32984901.CDS.1"/>
    <property type="gene ID" value="Pp3c16_9711"/>
</dbReference>
<name>A0A2K1J7X4_PHYPA</name>
<sequence length="86" mass="9718">MKIAILLQNVHEMNSPEKVAIICKYIRNLIPRVEILCFQVYSQEAAVAYRTSQSKEGASSREVCMQVAPDIAPLVLESEHVMLDRT</sequence>
<dbReference type="InParanoid" id="A0A2K1J7X4"/>